<evidence type="ECO:0000313" key="1">
    <source>
        <dbReference type="EMBL" id="GHI44140.1"/>
    </source>
</evidence>
<evidence type="ECO:0000313" key="2">
    <source>
        <dbReference type="Proteomes" id="UP001051844"/>
    </source>
</evidence>
<protein>
    <submittedName>
        <fullName evidence="1">Uncharacterized protein</fullName>
    </submittedName>
</protein>
<dbReference type="EMBL" id="BNDZ01000003">
    <property type="protein sequence ID" value="GHI44140.1"/>
    <property type="molecule type" value="Genomic_DNA"/>
</dbReference>
<organism evidence="1 2">
    <name type="scientific">Streptomyces albidoflavus</name>
    <dbReference type="NCBI Taxonomy" id="1886"/>
    <lineage>
        <taxon>Bacteria</taxon>
        <taxon>Bacillati</taxon>
        <taxon>Actinomycetota</taxon>
        <taxon>Actinomycetes</taxon>
        <taxon>Kitasatosporales</taxon>
        <taxon>Streptomycetaceae</taxon>
        <taxon>Streptomyces</taxon>
        <taxon>Streptomyces albidoflavus group</taxon>
    </lineage>
</organism>
<dbReference type="Proteomes" id="UP001051844">
    <property type="component" value="Unassembled WGS sequence"/>
</dbReference>
<gene>
    <name evidence="1" type="ORF">ScoT_03140</name>
</gene>
<reference evidence="1" key="1">
    <citation type="submission" date="2022-09" db="EMBL/GenBank/DDBJ databases">
        <title>Whole genome shotgun sequence of Streptomyces albidoflavus NBRC 12854.</title>
        <authorList>
            <person name="Komaki H."/>
            <person name="Tamura T."/>
        </authorList>
    </citation>
    <scope>NUCLEOTIDE SEQUENCE</scope>
    <source>
        <strain evidence="1">NBRC 12854</strain>
    </source>
</reference>
<name>A0AA37BT92_9ACTN</name>
<proteinExistence type="predicted"/>
<comment type="caution">
    <text evidence="1">The sequence shown here is derived from an EMBL/GenBank/DDBJ whole genome shotgun (WGS) entry which is preliminary data.</text>
</comment>
<sequence length="64" mass="6049">MRASPCTLAAFADLLTTDAAGTAGTVAGVGAGVEVIGLARTATAVAVAPIVVMRMTNSCAAVGG</sequence>
<accession>A0AA37BT92</accession>
<dbReference type="AlphaFoldDB" id="A0AA37BT92"/>